<feature type="region of interest" description="Disordered" evidence="1">
    <location>
        <begin position="1"/>
        <end position="45"/>
    </location>
</feature>
<feature type="compositionally biased region" description="Polar residues" evidence="1">
    <location>
        <begin position="1550"/>
        <end position="1566"/>
    </location>
</feature>
<dbReference type="InterPro" id="IPR041639">
    <property type="entry name" value="LPD39"/>
</dbReference>
<feature type="compositionally biased region" description="Polar residues" evidence="1">
    <location>
        <begin position="653"/>
        <end position="662"/>
    </location>
</feature>
<dbReference type="NCBIfam" id="NF032893">
    <property type="entry name" value="tail-700"/>
    <property type="match status" value="1"/>
</dbReference>
<evidence type="ECO:0008006" key="6">
    <source>
        <dbReference type="Google" id="ProtNLM"/>
    </source>
</evidence>
<feature type="compositionally biased region" description="Polar residues" evidence="1">
    <location>
        <begin position="943"/>
        <end position="953"/>
    </location>
</feature>
<comment type="caution">
    <text evidence="4">The sequence shown here is derived from an EMBL/GenBank/DDBJ whole genome shotgun (WGS) entry which is preliminary data.</text>
</comment>
<feature type="region of interest" description="Disordered" evidence="1">
    <location>
        <begin position="626"/>
        <end position="715"/>
    </location>
</feature>
<dbReference type="EMBL" id="BPNN01000022">
    <property type="protein sequence ID" value="GJA63265.1"/>
    <property type="molecule type" value="Genomic_DNA"/>
</dbReference>
<dbReference type="InterPro" id="IPR041595">
    <property type="entry name" value="Inorganic_Pase"/>
</dbReference>
<protein>
    <recommendedName>
        <fullName evidence="6">PLxRFG domain-containing protein</fullName>
    </recommendedName>
</protein>
<gene>
    <name evidence="4" type="ORF">KAM351_18760</name>
</gene>
<feature type="region of interest" description="Disordered" evidence="1">
    <location>
        <begin position="920"/>
        <end position="967"/>
    </location>
</feature>
<reference evidence="4" key="1">
    <citation type="submission" date="2021-07" db="EMBL/GenBank/DDBJ databases">
        <title>Draft genome sequence of carbapenem-resistant Aeromonas spp. in Japan.</title>
        <authorList>
            <person name="Maehana S."/>
            <person name="Suzuki M."/>
            <person name="Kitasato H."/>
        </authorList>
    </citation>
    <scope>NUCLEOTIDE SEQUENCE</scope>
    <source>
        <strain evidence="4">KAM351</strain>
    </source>
</reference>
<proteinExistence type="predicted"/>
<evidence type="ECO:0000313" key="5">
    <source>
        <dbReference type="Proteomes" id="UP000886934"/>
    </source>
</evidence>
<feature type="region of interest" description="Disordered" evidence="1">
    <location>
        <begin position="553"/>
        <end position="596"/>
    </location>
</feature>
<feature type="domain" description="Inorganic pyrophosphatase" evidence="2">
    <location>
        <begin position="1163"/>
        <end position="1297"/>
    </location>
</feature>
<dbReference type="Pfam" id="PF18858">
    <property type="entry name" value="LPD39"/>
    <property type="match status" value="1"/>
</dbReference>
<evidence type="ECO:0000259" key="2">
    <source>
        <dbReference type="Pfam" id="PF18823"/>
    </source>
</evidence>
<organism evidence="4 5">
    <name type="scientific">Aeromonas caviae</name>
    <name type="common">Aeromonas punctata</name>
    <dbReference type="NCBI Taxonomy" id="648"/>
    <lineage>
        <taxon>Bacteria</taxon>
        <taxon>Pseudomonadati</taxon>
        <taxon>Pseudomonadota</taxon>
        <taxon>Gammaproteobacteria</taxon>
        <taxon>Aeromonadales</taxon>
        <taxon>Aeromonadaceae</taxon>
        <taxon>Aeromonas</taxon>
    </lineage>
</organism>
<sequence>MDKYSLRDASLPQPLQSDSRGKQFWDGINSQLSSPPAAAAPKRDLDTEWSDYPKAVGAGALELVGGIGELARGVISHGKENGGKTAWGNVASAITPLMKGVAATGDLAQSGADALNESMSADAKEALGRRLVDETPEGRLTVGDGVGDIDVWAMKLAQGIGSMVPTLGAGAATTIGRAVTVSMLKRGVSQKLAEQVAAKTVHLSTGAAMTTGMAGSVGAAGVNAKESVLGMSYDELAASDTFRQAFTRIDQDQQTQHLSDEEKLSLAREETANVASRATMSDAKVWGAAAVGSMMGDAMLFKMLAGKAATGGVLKGAAKGAAGEGISETLEEGVQQYAVNESLNEVAAADIDPMKGVMSSAIEGGLIGMGTGGAVGAVGGARGGKHASQEDGVGTDPVAEPSAPVTEGAAGPAVDPNFASVPLEEGEQAPSASQAEGELNPLGPSASQFDELRDVPAYLRRDDTAARFKGMAADSEVQRALAGEFGQSVQELVASQMQAGDQGKSLYERAQAGELGLDPFAGNKSAQQVAMENQRLALPLKDVIFAGDANAKPKGEALAAPGDHDDHQAGPGPQFRGTERTRWQSGQEGDLLPPERDPRYYAAEALPGATIEGEGREVGTELPHRNVVYGTDGRPAQQQAANLAQRERELANQPPQIGQSDTIFAGGASGSDPRNSAYTPPKLSRDQVDTSMGEQSTRDPRSPVAQSIEQAGSATDSVFGPLKSLRITRKGKPFATEKVAAMASRKGQEMPVPLNGGGFGVAAIGEVQQAQAQLGAVKQPSSNSAQQDRQDGKTEIAQNGMVIVHGSGNPGMSEQDIQIVRASGQKQGKKGRVYGGFYGTSEQDAHQAQAYADMMGGTPTLYDVKIKPGTKVLHKQGDITRLSESYINELVSQGYGVVTGTDPRGQTEHVVIDKSAVASMAPRGAQATPSQVNDTNVADMRQPSDQPAASVSAETVPAPSATAGEASQLAPAIDTGYREVIPGNQPQAEVSNEPVTPVPAIGSERQGDQPGAGEPAAAGIGTASAGLTKRTGTGDPTGLPPALPAPDGQQQNDPTLTAPATDAGASVSGVAQPEPVAPEPAAAPTPWAEAIDNPDGTITLKGEVPIIKQWAKDNGVKAIPGKGGLVVSTTSVAKVRQHTTSVTNEPVRQIEAARAEVAPEPTEAQKEAGNYKKGHLTLLGLDIALENPKGSTRSGTDQDGRPWQSTMAHDYGYIKRTQGADGDHVDVFIGDKPESEMVYVVDQVDPKTGKFDEHKVMMGFADEQAARAGYLGNYEEGWQGLGAIKAMPVDAFKRWVKGGDTRSPIAAQPVAGTVNSVRFSKQAMAQGDKPIKHLTRKEAELVSHGWFKQYRGASGIKVQIHATQAELEGALGLDAKDGLIRRAAFDDDAGTLHVAADTISDPKRMREILRHEVLAHYGLANVLGDGEYTKLMSRLIQSQKDPSMKPVWDWVNTHYADEDIGTQAEEVVAHLAEVEQGAWGRGWDRVVAWVTRALRAVGFVPDGITAAETRSLIEGLGKQLQRTGQDDGGSGGKKFSQEAERPANDGGIKMSQSIADNSPSLEQSITQKAKYQAGAALGSVKNYIKQKRPVMLGTLTDLQIDQVYRDITGGAVSEYQRLRTQMEADRNDILLDAETRIDPLWDALDKQVKTALSNLMHDATMARLHPDKSLDENSYYLEAKQKVERAKKPETKAAYEAELHIIERNHSELARQYNALPANAKALYDTMQDTYTKQWESLRGAIEQRLEDLLGVNQGRAMAAEMRQKMEHALQHGPYFPLTRYGDYVVKARKGDEYVREHFERRADAEQAVKQYQRDGYNAVMTVKEEGGGDSANANQLGMEMLSFLDSADGVSKSALKDEIWQAMLRMMPDASYAKHAIHRRRVKGASRDAHRAYLNSVYHYARHVSKIRYGHKMQGELDKLSEQIRAGVAGEPSSLKPEDLEIAQQVLNEMNKRHDLNMNPTGKAWAGSAGNIGFLYYIGPSVASAVVSMTQNFTVMLPQLGAKYGFAKSAAAMTQALGDYVKHGKFKAGTTEAWHSLTRSTTLPADERAILDRLYRAGALDLTQAHSIAAKADTDQQDAKPMGKRWRRAMRWAGATFHNAEVLNREVAALAAYRLLKQAEPTLNGQQYADRVAEMVYDGHGNYAASNRPRYMRNDITKVLTQFKIYSQMMTYVLYSNAIKAAKGDKVAQKTLAGVLATHWVMAGVMGLPTPITAVVYAIAAGLDDDDDRSGEASFRLALTEALGPRAGELLAKGPMDALTNLSIAGRTGLDDLWWRSPKEGTEGDDLAWHAVQQLLGPVAGIGINLARGAGQMTDGHIQRGLETMLPKSIRDVAKSYRQATEGEQTIKGDIIMDDVSTWNVAMQGLGFGSAQMAKNYDAREYIKGKEKRIADKRSQLLTDYYMARKSGEMDEVQEVLERIKMFNSINHPRERITGKSLALSFKSKLRSNERTQGGVYLNRNREYLREEGRFAD</sequence>
<feature type="compositionally biased region" description="Polar residues" evidence="1">
    <location>
        <begin position="927"/>
        <end position="936"/>
    </location>
</feature>
<feature type="compositionally biased region" description="Low complexity" evidence="1">
    <location>
        <begin position="1008"/>
        <end position="1023"/>
    </location>
</feature>
<feature type="compositionally biased region" description="Polar residues" evidence="1">
    <location>
        <begin position="704"/>
        <end position="715"/>
    </location>
</feature>
<evidence type="ECO:0000256" key="1">
    <source>
        <dbReference type="SAM" id="MobiDB-lite"/>
    </source>
</evidence>
<dbReference type="Pfam" id="PF18823">
    <property type="entry name" value="InPase"/>
    <property type="match status" value="1"/>
</dbReference>
<feature type="domain" description="Large polyvalent protein-associated" evidence="3">
    <location>
        <begin position="1584"/>
        <end position="1766"/>
    </location>
</feature>
<name>A0AA37CWK2_AERCA</name>
<evidence type="ECO:0000313" key="4">
    <source>
        <dbReference type="EMBL" id="GJA63265.1"/>
    </source>
</evidence>
<dbReference type="RefSeq" id="WP_223940149.1">
    <property type="nucleotide sequence ID" value="NZ_BPNN01000022.1"/>
</dbReference>
<dbReference type="Proteomes" id="UP000886934">
    <property type="component" value="Unassembled WGS sequence"/>
</dbReference>
<feature type="region of interest" description="Disordered" evidence="1">
    <location>
        <begin position="984"/>
        <end position="1085"/>
    </location>
</feature>
<feature type="region of interest" description="Disordered" evidence="1">
    <location>
        <begin position="380"/>
        <end position="448"/>
    </location>
</feature>
<accession>A0AA37CWK2</accession>
<feature type="region of interest" description="Disordered" evidence="1">
    <location>
        <begin position="1519"/>
        <end position="1566"/>
    </location>
</feature>
<evidence type="ECO:0000259" key="3">
    <source>
        <dbReference type="Pfam" id="PF18858"/>
    </source>
</evidence>
<feature type="compositionally biased region" description="Polar residues" evidence="1">
    <location>
        <begin position="984"/>
        <end position="994"/>
    </location>
</feature>